<dbReference type="EMBL" id="MF417869">
    <property type="protein sequence ID" value="ASN67937.1"/>
    <property type="molecule type" value="Genomic_DNA"/>
</dbReference>
<proteinExistence type="predicted"/>
<dbReference type="EMBL" id="MF417878">
    <property type="protein sequence ID" value="ASN68544.1"/>
    <property type="molecule type" value="Genomic_DNA"/>
</dbReference>
<evidence type="ECO:0000313" key="2">
    <source>
        <dbReference type="EMBL" id="ASN67937.1"/>
    </source>
</evidence>
<reference evidence="5" key="1">
    <citation type="submission" date="2017-06" db="EMBL/GenBank/DDBJ databases">
        <title>Novel phages from South African skin metaviromes.</title>
        <authorList>
            <person name="van Zyl L.J."/>
            <person name="Abrahams Y."/>
            <person name="Stander E.A."/>
            <person name="Kirby B.M."/>
            <person name="Clavaud C."/>
            <person name="Farcet C."/>
            <person name="Breton L."/>
            <person name="Trindade M.I."/>
        </authorList>
    </citation>
    <scope>NUCLEOTIDE SEQUENCE</scope>
</reference>
<dbReference type="EMBL" id="MF417876">
    <property type="protein sequence ID" value="ASN68403.1"/>
    <property type="molecule type" value="Genomic_DNA"/>
</dbReference>
<evidence type="ECO:0000313" key="4">
    <source>
        <dbReference type="EMBL" id="ASN68455.1"/>
    </source>
</evidence>
<evidence type="ECO:0000313" key="1">
    <source>
        <dbReference type="EMBL" id="ASN67627.1"/>
    </source>
</evidence>
<evidence type="ECO:0000313" key="5">
    <source>
        <dbReference type="EMBL" id="ASN68544.1"/>
    </source>
</evidence>
<accession>A0A2H4J0P2</accession>
<organism evidence="5">
    <name type="scientific">uncultured Caudovirales phage</name>
    <dbReference type="NCBI Taxonomy" id="2100421"/>
    <lineage>
        <taxon>Viruses</taxon>
        <taxon>Duplodnaviria</taxon>
        <taxon>Heunggongvirae</taxon>
        <taxon>Uroviricota</taxon>
        <taxon>Caudoviricetes</taxon>
        <taxon>Peduoviridae</taxon>
        <taxon>Maltschvirus</taxon>
        <taxon>Maltschvirus maltsch</taxon>
    </lineage>
</organism>
<gene>
    <name evidence="3" type="ORF">3F6_62</name>
    <name evidence="2" type="ORF">3S4_16</name>
    <name evidence="6" type="ORF">7F19_4</name>
    <name evidence="1" type="ORF">8F6_10</name>
    <name evidence="5" type="ORF">8S7_11</name>
    <name evidence="4" type="ORF">9F7_18</name>
</gene>
<dbReference type="EMBL" id="MF417995">
    <property type="protein sequence ID" value="ASN73025.1"/>
    <property type="molecule type" value="Genomic_DNA"/>
</dbReference>
<evidence type="ECO:0000313" key="6">
    <source>
        <dbReference type="EMBL" id="ASN73025.1"/>
    </source>
</evidence>
<protein>
    <submittedName>
        <fullName evidence="5">Uncharacterized protein</fullName>
    </submittedName>
</protein>
<evidence type="ECO:0000313" key="3">
    <source>
        <dbReference type="EMBL" id="ASN68403.1"/>
    </source>
</evidence>
<name>A0A2H4J0P2_9CAUD</name>
<sequence length="177" mass="19414">MQSADYVPGVSGWKMDQGLIELNGGPHGPVRIGNLEEPERNPSEEQLAAFCLTKQDLAEPFLVVDGITYINEASLRDATFDMKLQSRACDDSGRPLWEMDGATGGVTVRSGDAETARPKLKVTITSCGKWVAEGLGIGISQDQRHTDESFMRRVQAAAQMGAQRGYRMILNDLKRSR</sequence>
<dbReference type="EMBL" id="MF417859">
    <property type="protein sequence ID" value="ASN67627.1"/>
    <property type="molecule type" value="Genomic_DNA"/>
</dbReference>
<dbReference type="EMBL" id="MF417877">
    <property type="protein sequence ID" value="ASN68455.1"/>
    <property type="molecule type" value="Genomic_DNA"/>
</dbReference>